<evidence type="ECO:0000256" key="1">
    <source>
        <dbReference type="SAM" id="MobiDB-lite"/>
    </source>
</evidence>
<organism evidence="2 3">
    <name type="scientific">Elsinoe ampelina</name>
    <dbReference type="NCBI Taxonomy" id="302913"/>
    <lineage>
        <taxon>Eukaryota</taxon>
        <taxon>Fungi</taxon>
        <taxon>Dikarya</taxon>
        <taxon>Ascomycota</taxon>
        <taxon>Pezizomycotina</taxon>
        <taxon>Dothideomycetes</taxon>
        <taxon>Dothideomycetidae</taxon>
        <taxon>Myriangiales</taxon>
        <taxon>Elsinoaceae</taxon>
        <taxon>Elsinoe</taxon>
    </lineage>
</organism>
<dbReference type="EMBL" id="ML992501">
    <property type="protein sequence ID" value="KAF2228116.1"/>
    <property type="molecule type" value="Genomic_DNA"/>
</dbReference>
<feature type="region of interest" description="Disordered" evidence="1">
    <location>
        <begin position="89"/>
        <end position="161"/>
    </location>
</feature>
<accession>A0A6A6GQS9</accession>
<proteinExistence type="predicted"/>
<reference evidence="3" key="1">
    <citation type="journal article" date="2020" name="Stud. Mycol.">
        <title>101 Dothideomycetes genomes: A test case for predicting lifestyles and emergence of pathogens.</title>
        <authorList>
            <person name="Haridas S."/>
            <person name="Albert R."/>
            <person name="Binder M."/>
            <person name="Bloem J."/>
            <person name="LaButti K."/>
            <person name="Salamov A."/>
            <person name="Andreopoulos B."/>
            <person name="Baker S."/>
            <person name="Barry K."/>
            <person name="Bills G."/>
            <person name="Bluhm B."/>
            <person name="Cannon C."/>
            <person name="Castanera R."/>
            <person name="Culley D."/>
            <person name="Daum C."/>
            <person name="Ezra D."/>
            <person name="Gonzalez J."/>
            <person name="Henrissat B."/>
            <person name="Kuo A."/>
            <person name="Liang C."/>
            <person name="Lipzen A."/>
            <person name="Lutzoni F."/>
            <person name="Magnuson J."/>
            <person name="Mondo S."/>
            <person name="Nolan M."/>
            <person name="Ohm R."/>
            <person name="Pangilinan J."/>
            <person name="Park H.-J."/>
            <person name="Ramirez L."/>
            <person name="Alfaro M."/>
            <person name="Sun H."/>
            <person name="Tritt A."/>
            <person name="Yoshinaga Y."/>
            <person name="Zwiers L.-H."/>
            <person name="Turgeon B."/>
            <person name="Goodwin S."/>
            <person name="Spatafora J."/>
            <person name="Crous P."/>
            <person name="Grigoriev I."/>
        </authorList>
    </citation>
    <scope>NUCLEOTIDE SEQUENCE [LARGE SCALE GENOMIC DNA]</scope>
    <source>
        <strain evidence="3">CECT 20119</strain>
    </source>
</reference>
<protein>
    <submittedName>
        <fullName evidence="2">Uncharacterized protein</fullName>
    </submittedName>
</protein>
<dbReference type="Proteomes" id="UP000799538">
    <property type="component" value="Unassembled WGS sequence"/>
</dbReference>
<evidence type="ECO:0000313" key="3">
    <source>
        <dbReference type="Proteomes" id="UP000799538"/>
    </source>
</evidence>
<feature type="region of interest" description="Disordered" evidence="1">
    <location>
        <begin position="33"/>
        <end position="76"/>
    </location>
</feature>
<feature type="compositionally biased region" description="Basic and acidic residues" evidence="1">
    <location>
        <begin position="125"/>
        <end position="136"/>
    </location>
</feature>
<name>A0A6A6GQS9_9PEZI</name>
<sequence length="161" mass="17569">MPALILTPSGDVIFPHRGVRIHHVRLHHLHLHNTPRLPDDVPQPEPSRGTNQVAHARVPEAQRTPARRQREGPHPLAHGLVDARAGVFPEHGHDVASDGPLGEHAAPPLFPPHHPPLDPHQPAHRGAELGGEERGSRAARARMRRRAAGETSRRGKSRPGA</sequence>
<evidence type="ECO:0000313" key="2">
    <source>
        <dbReference type="EMBL" id="KAF2228116.1"/>
    </source>
</evidence>
<feature type="compositionally biased region" description="Basic residues" evidence="1">
    <location>
        <begin position="137"/>
        <end position="146"/>
    </location>
</feature>
<keyword evidence="3" id="KW-1185">Reference proteome</keyword>
<gene>
    <name evidence="2" type="ORF">BDZ85DRAFT_255435</name>
</gene>
<dbReference type="AlphaFoldDB" id="A0A6A6GQS9"/>